<dbReference type="AlphaFoldDB" id="A0A645EYA1"/>
<accession>A0A645EYA1</accession>
<sequence>MQRFPADGLGQCEAGVQADGHIQCVLSQRVVQVERLIHRHMDLHVGVSGEKLAQDVGQDAMQYGIEGPEPQLPLVLVGGHPIAQRVALLHELTGLFEQTLTCRRGAYLAAMAHQQRGSQFLFERAHLLGDG</sequence>
<dbReference type="EMBL" id="VSSQ01052843">
    <property type="protein sequence ID" value="MPN06897.1"/>
    <property type="molecule type" value="Genomic_DNA"/>
</dbReference>
<proteinExistence type="predicted"/>
<reference evidence="1" key="1">
    <citation type="submission" date="2019-08" db="EMBL/GenBank/DDBJ databases">
        <authorList>
            <person name="Kucharzyk K."/>
            <person name="Murdoch R.W."/>
            <person name="Higgins S."/>
            <person name="Loffler F."/>
        </authorList>
    </citation>
    <scope>NUCLEOTIDE SEQUENCE</scope>
</reference>
<gene>
    <name evidence="1" type="ORF">SDC9_154154</name>
</gene>
<comment type="caution">
    <text evidence="1">The sequence shown here is derived from an EMBL/GenBank/DDBJ whole genome shotgun (WGS) entry which is preliminary data.</text>
</comment>
<organism evidence="1">
    <name type="scientific">bioreactor metagenome</name>
    <dbReference type="NCBI Taxonomy" id="1076179"/>
    <lineage>
        <taxon>unclassified sequences</taxon>
        <taxon>metagenomes</taxon>
        <taxon>ecological metagenomes</taxon>
    </lineage>
</organism>
<name>A0A645EYA1_9ZZZZ</name>
<evidence type="ECO:0000313" key="1">
    <source>
        <dbReference type="EMBL" id="MPN06897.1"/>
    </source>
</evidence>
<protein>
    <submittedName>
        <fullName evidence="1">Uncharacterized protein</fullName>
    </submittedName>
</protein>